<dbReference type="InterPro" id="IPR036047">
    <property type="entry name" value="F-box-like_dom_sf"/>
</dbReference>
<comment type="similarity">
    <text evidence="4">Belongs to the type IA topoisomerase family.</text>
</comment>
<dbReference type="GO" id="GO:0006281">
    <property type="term" value="P:DNA repair"/>
    <property type="evidence" value="ECO:0007669"/>
    <property type="project" value="TreeGrafter"/>
</dbReference>
<evidence type="ECO:0000256" key="19">
    <source>
        <dbReference type="ARBA" id="ARBA00022833"/>
    </source>
</evidence>
<evidence type="ECO:0000313" key="39">
    <source>
        <dbReference type="Proteomes" id="UP000682877"/>
    </source>
</evidence>
<dbReference type="GO" id="GO:0004674">
    <property type="term" value="F:protein serine/threonine kinase activity"/>
    <property type="evidence" value="ECO:0007669"/>
    <property type="project" value="UniProtKB-KW"/>
</dbReference>
<dbReference type="InterPro" id="IPR013498">
    <property type="entry name" value="Topo_IA_Znf"/>
</dbReference>
<evidence type="ECO:0000256" key="16">
    <source>
        <dbReference type="ARBA" id="ARBA00022741"/>
    </source>
</evidence>
<dbReference type="GO" id="GO:0006310">
    <property type="term" value="P:DNA recombination"/>
    <property type="evidence" value="ECO:0007669"/>
    <property type="project" value="TreeGrafter"/>
</dbReference>
<comment type="catalytic activity">
    <reaction evidence="29">
        <text>L-threonyl-[protein] + ATP = O-phospho-L-threonyl-[protein] + ADP + H(+)</text>
        <dbReference type="Rhea" id="RHEA:46608"/>
        <dbReference type="Rhea" id="RHEA-COMP:11060"/>
        <dbReference type="Rhea" id="RHEA-COMP:11605"/>
        <dbReference type="ChEBI" id="CHEBI:15378"/>
        <dbReference type="ChEBI" id="CHEBI:30013"/>
        <dbReference type="ChEBI" id="CHEBI:30616"/>
        <dbReference type="ChEBI" id="CHEBI:61977"/>
        <dbReference type="ChEBI" id="CHEBI:456216"/>
        <dbReference type="EC" id="2.7.11.1"/>
    </reaction>
</comment>
<dbReference type="PROSITE" id="PS50158">
    <property type="entry name" value="ZF_CCHC"/>
    <property type="match status" value="2"/>
</dbReference>
<dbReference type="InterPro" id="IPR001878">
    <property type="entry name" value="Znf_CCHC"/>
</dbReference>
<evidence type="ECO:0000256" key="28">
    <source>
        <dbReference type="ARBA" id="ARBA00023235"/>
    </source>
</evidence>
<evidence type="ECO:0000256" key="24">
    <source>
        <dbReference type="ARBA" id="ARBA00023125"/>
    </source>
</evidence>
<dbReference type="Gene3D" id="1.10.510.10">
    <property type="entry name" value="Transferase(Phosphotransferase) domain 1"/>
    <property type="match status" value="1"/>
</dbReference>
<dbReference type="GO" id="GO:0003917">
    <property type="term" value="F:DNA topoisomerase type I (single strand cut, ATP-independent) activity"/>
    <property type="evidence" value="ECO:0007669"/>
    <property type="project" value="UniProtKB-EC"/>
</dbReference>
<dbReference type="PRINTS" id="PR00417">
    <property type="entry name" value="PRTPISMRASEI"/>
</dbReference>
<dbReference type="InterPro" id="IPR023405">
    <property type="entry name" value="Topo_IA_core_domain"/>
</dbReference>
<keyword evidence="18" id="KW-0418">Kinase</keyword>
<dbReference type="Gene3D" id="3.30.65.10">
    <property type="entry name" value="Bacterial Topoisomerase I, domain 1"/>
    <property type="match status" value="1"/>
</dbReference>
<evidence type="ECO:0000256" key="17">
    <source>
        <dbReference type="ARBA" id="ARBA00022771"/>
    </source>
</evidence>
<proteinExistence type="inferred from homology"/>
<feature type="domain" description="Toprim" evidence="36">
    <location>
        <begin position="303"/>
        <end position="447"/>
    </location>
</feature>
<dbReference type="SUPFAM" id="SSF57756">
    <property type="entry name" value="Retrovirus zinc finger-like domains"/>
    <property type="match status" value="1"/>
</dbReference>
<evidence type="ECO:0000256" key="14">
    <source>
        <dbReference type="ARBA" id="ARBA00022729"/>
    </source>
</evidence>
<keyword evidence="15" id="KW-0677">Repeat</keyword>
<dbReference type="InterPro" id="IPR003591">
    <property type="entry name" value="Leu-rich_rpt_typical-subtyp"/>
</dbReference>
<keyword evidence="27" id="KW-0325">Glycoprotein</keyword>
<evidence type="ECO:0000256" key="12">
    <source>
        <dbReference type="ARBA" id="ARBA00022692"/>
    </source>
</evidence>
<dbReference type="Gene3D" id="1.20.1280.50">
    <property type="match status" value="1"/>
</dbReference>
<reference evidence="38" key="1">
    <citation type="submission" date="2021-01" db="EMBL/GenBank/DDBJ databases">
        <authorList>
            <person name="Bezrukov I."/>
        </authorList>
    </citation>
    <scope>NUCLEOTIDE SEQUENCE</scope>
</reference>
<dbReference type="InterPro" id="IPR023406">
    <property type="entry name" value="Topo_IA_AS"/>
</dbReference>
<dbReference type="Pfam" id="PF08263">
    <property type="entry name" value="LRRNT_2"/>
    <property type="match status" value="1"/>
</dbReference>
<dbReference type="Gene3D" id="1.10.460.10">
    <property type="entry name" value="Topoisomerase I, domain 2"/>
    <property type="match status" value="1"/>
</dbReference>
<keyword evidence="17 31" id="KW-0863">Zinc-finger</keyword>
<dbReference type="Gene3D" id="3.80.10.10">
    <property type="entry name" value="Ribonuclease Inhibitor"/>
    <property type="match status" value="6"/>
</dbReference>
<dbReference type="FunFam" id="3.40.50.140:FF:000003">
    <property type="entry name" value="DNA topoisomerase"/>
    <property type="match status" value="1"/>
</dbReference>
<dbReference type="SMART" id="SM00369">
    <property type="entry name" value="LRR_TYP"/>
    <property type="match status" value="7"/>
</dbReference>
<evidence type="ECO:0000256" key="30">
    <source>
        <dbReference type="ARBA" id="ARBA00048679"/>
    </source>
</evidence>
<evidence type="ECO:0000256" key="2">
    <source>
        <dbReference type="ARBA" id="ARBA00001946"/>
    </source>
</evidence>
<keyword evidence="14" id="KW-0732">Signal</keyword>
<dbReference type="GO" id="GO:0005634">
    <property type="term" value="C:nucleus"/>
    <property type="evidence" value="ECO:0007669"/>
    <property type="project" value="TreeGrafter"/>
</dbReference>
<keyword evidence="39" id="KW-1185">Reference proteome</keyword>
<dbReference type="Gene3D" id="1.10.290.10">
    <property type="entry name" value="Topoisomerase I, domain 4"/>
    <property type="match status" value="1"/>
</dbReference>
<feature type="domain" description="CCHC-type" evidence="35">
    <location>
        <begin position="1195"/>
        <end position="1211"/>
    </location>
</feature>
<dbReference type="InterPro" id="IPR000380">
    <property type="entry name" value="Topo_IA"/>
</dbReference>
<evidence type="ECO:0000256" key="3">
    <source>
        <dbReference type="ARBA" id="ARBA00004479"/>
    </source>
</evidence>
<dbReference type="FunFam" id="1.10.290.10:FF:000003">
    <property type="entry name" value="DNA topoisomerase"/>
    <property type="match status" value="1"/>
</dbReference>
<dbReference type="FunFam" id="3.80.10.10:FF:000627">
    <property type="entry name" value="Probable leucine-rich repeat receptor-like protein kinase At2g33170"/>
    <property type="match status" value="1"/>
</dbReference>
<feature type="compositionally biased region" description="Gly residues" evidence="32">
    <location>
        <begin position="1167"/>
        <end position="1177"/>
    </location>
</feature>
<dbReference type="SUPFAM" id="SSF56112">
    <property type="entry name" value="Protein kinase-like (PK-like)"/>
    <property type="match status" value="1"/>
</dbReference>
<dbReference type="PROSITE" id="PS52039">
    <property type="entry name" value="TOPO_IA_2"/>
    <property type="match status" value="1"/>
</dbReference>
<evidence type="ECO:0000256" key="32">
    <source>
        <dbReference type="SAM" id="MobiDB-lite"/>
    </source>
</evidence>
<comment type="catalytic activity">
    <reaction evidence="1">
        <text>ATP-independent breakage of single-stranded DNA, followed by passage and rejoining.</text>
        <dbReference type="EC" id="5.6.2.1"/>
    </reaction>
</comment>
<keyword evidence="22 33" id="KW-1133">Transmembrane helix</keyword>
<dbReference type="CDD" id="cd03362">
    <property type="entry name" value="TOPRIM_TopoIA_TopoIII"/>
    <property type="match status" value="1"/>
</dbReference>
<evidence type="ECO:0000256" key="33">
    <source>
        <dbReference type="SAM" id="Phobius"/>
    </source>
</evidence>
<dbReference type="InterPro" id="IPR001611">
    <property type="entry name" value="Leu-rich_rpt"/>
</dbReference>
<comment type="catalytic activity">
    <reaction evidence="30">
        <text>L-seryl-[protein] + ATP = O-phospho-L-seryl-[protein] + ADP + H(+)</text>
        <dbReference type="Rhea" id="RHEA:17989"/>
        <dbReference type="Rhea" id="RHEA-COMP:9863"/>
        <dbReference type="Rhea" id="RHEA-COMP:11604"/>
        <dbReference type="ChEBI" id="CHEBI:15378"/>
        <dbReference type="ChEBI" id="CHEBI:29999"/>
        <dbReference type="ChEBI" id="CHEBI:30616"/>
        <dbReference type="ChEBI" id="CHEBI:83421"/>
        <dbReference type="ChEBI" id="CHEBI:456216"/>
        <dbReference type="EC" id="2.7.11.1"/>
    </reaction>
</comment>
<evidence type="ECO:0000259" key="34">
    <source>
        <dbReference type="PROSITE" id="PS50011"/>
    </source>
</evidence>
<feature type="region of interest" description="Disordered" evidence="32">
    <location>
        <begin position="1135"/>
        <end position="1184"/>
    </location>
</feature>
<dbReference type="Gene3D" id="3.30.200.20">
    <property type="entry name" value="Phosphorylase Kinase, domain 1"/>
    <property type="match status" value="1"/>
</dbReference>
<keyword evidence="9" id="KW-0597">Phosphoprotein</keyword>
<evidence type="ECO:0000256" key="18">
    <source>
        <dbReference type="ARBA" id="ARBA00022777"/>
    </source>
</evidence>
<dbReference type="InterPro" id="IPR036875">
    <property type="entry name" value="Znf_CCHC_sf"/>
</dbReference>
<feature type="domain" description="CCHC-type" evidence="35">
    <location>
        <begin position="1060"/>
        <end position="1075"/>
    </location>
</feature>
<evidence type="ECO:0000256" key="27">
    <source>
        <dbReference type="ARBA" id="ARBA00023180"/>
    </source>
</evidence>
<evidence type="ECO:0000256" key="29">
    <source>
        <dbReference type="ARBA" id="ARBA00047899"/>
    </source>
</evidence>
<dbReference type="FunFam" id="3.80.10.10:FF:000588">
    <property type="entry name" value="Leucine-rich repeat receptor-like serine/threonine-protein kinase isoform B"/>
    <property type="match status" value="1"/>
</dbReference>
<dbReference type="EC" id="2.7.11.1" evidence="5"/>
<evidence type="ECO:0000256" key="4">
    <source>
        <dbReference type="ARBA" id="ARBA00009446"/>
    </source>
</evidence>
<dbReference type="Proteomes" id="UP000682877">
    <property type="component" value="Chromosome 8"/>
</dbReference>
<dbReference type="InterPro" id="IPR013826">
    <property type="entry name" value="Topo_IA_cen_sub3"/>
</dbReference>
<dbReference type="InterPro" id="IPR055414">
    <property type="entry name" value="LRR_R13L4/SHOC2-like"/>
</dbReference>
<keyword evidence="19" id="KW-0862">Zinc</keyword>
<dbReference type="SUPFAM" id="SSF56712">
    <property type="entry name" value="Prokaryotic type I DNA topoisomerase"/>
    <property type="match status" value="1"/>
</dbReference>
<feature type="region of interest" description="Disordered" evidence="32">
    <location>
        <begin position="678"/>
        <end position="703"/>
    </location>
</feature>
<dbReference type="Gene3D" id="2.70.20.10">
    <property type="entry name" value="Topoisomerase I, domain 3"/>
    <property type="match status" value="1"/>
</dbReference>
<keyword evidence="21" id="KW-0460">Magnesium</keyword>
<dbReference type="FunFam" id="2.70.20.10:FF:000004">
    <property type="entry name" value="DNA topoisomerase"/>
    <property type="match status" value="1"/>
</dbReference>
<keyword evidence="10" id="KW-0433">Leucine-rich repeat</keyword>
<evidence type="ECO:0000256" key="22">
    <source>
        <dbReference type="ARBA" id="ARBA00022989"/>
    </source>
</evidence>
<dbReference type="InterPro" id="IPR011009">
    <property type="entry name" value="Kinase-like_dom_sf"/>
</dbReference>
<evidence type="ECO:0000256" key="5">
    <source>
        <dbReference type="ARBA" id="ARBA00012513"/>
    </source>
</evidence>
<dbReference type="SMART" id="SM00493">
    <property type="entry name" value="TOPRIM"/>
    <property type="match status" value="1"/>
</dbReference>
<evidence type="ECO:0000256" key="20">
    <source>
        <dbReference type="ARBA" id="ARBA00022840"/>
    </source>
</evidence>
<evidence type="ECO:0000256" key="11">
    <source>
        <dbReference type="ARBA" id="ARBA00022679"/>
    </source>
</evidence>
<keyword evidence="26" id="KW-0675">Receptor</keyword>
<dbReference type="GO" id="GO:0008270">
    <property type="term" value="F:zinc ion binding"/>
    <property type="evidence" value="ECO:0007669"/>
    <property type="project" value="UniProtKB-KW"/>
</dbReference>
<evidence type="ECO:0000256" key="1">
    <source>
        <dbReference type="ARBA" id="ARBA00000213"/>
    </source>
</evidence>
<evidence type="ECO:0000256" key="10">
    <source>
        <dbReference type="ARBA" id="ARBA00022614"/>
    </source>
</evidence>
<dbReference type="Pfam" id="PF13855">
    <property type="entry name" value="LRR_8"/>
    <property type="match status" value="1"/>
</dbReference>
<keyword evidence="16" id="KW-0547">Nucleotide-binding</keyword>
<dbReference type="EC" id="5.6.2.1" evidence="6"/>
<dbReference type="GO" id="GO:0016020">
    <property type="term" value="C:membrane"/>
    <property type="evidence" value="ECO:0007669"/>
    <property type="project" value="UniProtKB-SubCell"/>
</dbReference>
<evidence type="ECO:0000256" key="7">
    <source>
        <dbReference type="ARBA" id="ARBA00017153"/>
    </source>
</evidence>
<evidence type="ECO:0000256" key="8">
    <source>
        <dbReference type="ARBA" id="ARBA00022527"/>
    </source>
</evidence>
<organism evidence="38 39">
    <name type="scientific">Arabidopsis arenosa</name>
    <name type="common">Sand rock-cress</name>
    <name type="synonym">Cardaminopsis arenosa</name>
    <dbReference type="NCBI Taxonomy" id="38785"/>
    <lineage>
        <taxon>Eukaryota</taxon>
        <taxon>Viridiplantae</taxon>
        <taxon>Streptophyta</taxon>
        <taxon>Embryophyta</taxon>
        <taxon>Tracheophyta</taxon>
        <taxon>Spermatophyta</taxon>
        <taxon>Magnoliopsida</taxon>
        <taxon>eudicotyledons</taxon>
        <taxon>Gunneridae</taxon>
        <taxon>Pentapetalae</taxon>
        <taxon>rosids</taxon>
        <taxon>malvids</taxon>
        <taxon>Brassicales</taxon>
        <taxon>Brassicaceae</taxon>
        <taxon>Camelineae</taxon>
        <taxon>Arabidopsis</taxon>
    </lineage>
</organism>
<dbReference type="Pfam" id="PF23598">
    <property type="entry name" value="LRR_14"/>
    <property type="match status" value="1"/>
</dbReference>
<evidence type="ECO:0000259" key="36">
    <source>
        <dbReference type="PROSITE" id="PS50880"/>
    </source>
</evidence>
<dbReference type="InterPro" id="IPR034144">
    <property type="entry name" value="TOPRIM_TopoIII"/>
</dbReference>
<feature type="transmembrane region" description="Helical" evidence="33">
    <location>
        <begin position="1857"/>
        <end position="1880"/>
    </location>
</feature>
<evidence type="ECO:0000256" key="31">
    <source>
        <dbReference type="PROSITE-ProRule" id="PRU00047"/>
    </source>
</evidence>
<dbReference type="Pfam" id="PF07714">
    <property type="entry name" value="PK_Tyr_Ser-Thr"/>
    <property type="match status" value="1"/>
</dbReference>
<dbReference type="PANTHER" id="PTHR11390:SF21">
    <property type="entry name" value="DNA TOPOISOMERASE 3-ALPHA"/>
    <property type="match status" value="1"/>
</dbReference>
<evidence type="ECO:0000256" key="25">
    <source>
        <dbReference type="ARBA" id="ARBA00023136"/>
    </source>
</evidence>
<sequence>MEIKSEQDPKWENLSGDILGVIFGKLEMMDVTMGASRVCTSWFLAAQNSTLWNTINLVVSHENSFFYNPRVDPLDLGIDIRKRERQNALNIGLYFSPYAPQYRQIKEGQNNLRNLLIEITKLSCTAPRNLFFNLYSYIQDKELVLAAESQWKNLRTLVIIKNPLNTGTLELQAVGENCTNLTNLKFVGLLDEHLADQIVLHLQSLKILSLRCSFLYQRGLSRLLLNGLKNLEILNLSHSIVVDTFPKLHFRKLYEFDHSFETVNQKVVYRLILCSPRDYYCEFCCDWLFSVQRSWKMCGGPVTVLNVAEKPSVAKSVAGILSRGTFRTREGRSRYNKIFEFDYAINGQPCRMLMTSVIGHLMELEFADRYRKWHSCDPADLYQAPVMKHVPEDKKDIKKTLEEEARKSDWLVLWLDCDREGENIAFEVVDVCRAVKHNLFIRRAHFSALIDRDIHEAVQNLRDPNQLFAEAVDARQEIDLRIGASFTRFQTMLLRDRFAIDSTGEERSRVISYGPCQFPTLGFIVERYWEIQAHEPEEFWTINCSHQSEEGLATFNWMRGHLFDYASAVILYEMCVEEPTATVMNVPHPRERFKYPPYPLNTIELEKRASRYFRLSSEHTMKVAEELYQAGFISYPRTETDSFSSRTDLRAMVEEQTRHPAWGSYAQRLLEPEGDLWRNPGNGGHDDKAHPPIHPTKFSSGESNWSRDHLNVYELVVRHYLACVSQPAVAAETTVEIDIAGERFSASGRVISAKNYLEVYRFESWGGSVIPGYEKGQQFIPTTLTLDSAVTRPPPLLCEADLLSCMDKAGIGTDATMHDHIKKLLDRGYATKDANTRFSPTNLGEALVMGYDDMGYELWKPNLRALMENDMNEVSVGRKTKAEVLESCLQQMKACFLDARVKKSKLLEAMTIFFERSNNTDESESQTAGEVVRRCNLCNESHMALRKNRDGNFMVGCMNYPQCRNAVWLPGPTLEASVTTDVCQTCGPGPVYKILFKFRQIGIPPGFDVNHLGCIGGCDDILKQLIDICGTGSRSQARRAPGTVPSNNIQGSNTRQSNVCIHCQQRGHASANCPSRVTASRNSRPTATNPRNDESTVSCNTCGTQCVIRTANTEANREDNSSHVQHRAAVSLRKWEDSINNSSGNATTGSNSGGSGRRGSRGRGRGGRGGQSGGGRRNSGTSFVSATGEPVSGIRCFSCGDPSHFANACPNRNNSNGLNLEGQYLLDIKSKFVDDMQNLRNWNSSDSIPCGWTGVMCSNYSSDPEVLSLNLSSMVLSGKLSPSIGGLVHLKQLDLSYNGLSGSIPKEIGNCSSLEILKLNNNQFDGEIPLEIGKLVSLENLIIYNNRISGSLPVEIGNLLSLSQLVTYSNNISGQLPRSIGNLKRLTSFRAGQNMISGSLPSEIGGCESLVMLGLAQNQLKWEISNCTSLETLALYKNQLVGPIPKELGDLQSLEYLYLYRNGLNGTIPREIGNLSNAIEIDFSRNALTGEIPLELGNIEGLELLHLFENQLTGTIPVELSTLKNLSKLDLSINGLTGPIPLGFQYLRGLFMLQLFQNSLSGTIPPKLGWYSDLWVLDLSDNHLRGRIPSYLCLHSNMIILNLAIELGQNRFRGSIPREVGNCSVLQRLQLADNDFTGELPREIGTLSQLGTLNISSNKLTGEVPSEIFNCKMLQRLDMCCNNFSGTLPSEVGSLYQLELLKLSNNNLSGTIPVALGNLSRLTELQMGGNLFNGSIPRELGSLTGLQIALNLSYNKLTGEIPPELSNLVMLEFLLLNNNNLSGEIPSSFANLSSLLGYNFSYNSLTGPIPLLRNISISSFIGNEGLCGPPLNQCIQTQPSAPSQSTGKPGGMRSSKIIAITAAAIGGVSLMLIALIVYLMRRPVRTVSSSAQDGQQPEMSLDIYFPPKEGFTFQDLVAATDNFDESFVVGRGACGTVYKAVLPAGYTLAVKKLASNHEGGNNNNVDNSFRAEILTLGNIRHRNIVKLHGFCNHQGSNLLLYEYMPKGSLGEILHDPSGNLDWSKRFKIALAKVIDMPHSKSMSAIAGSYGYIAPEYAYTMKVTEKSDIYSYGVVLLELLTGKAPVQPIDQGGDVVNWVRSYIRRDALSSGVLDPRLTLEDERIVSHMLTVLKIALLCTSVSPVARPSMRQVVLMLIESERSGGEEEHLDTEELTQTTTP</sequence>
<evidence type="ECO:0000256" key="21">
    <source>
        <dbReference type="ARBA" id="ARBA00022842"/>
    </source>
</evidence>
<keyword evidence="25 33" id="KW-0472">Membrane</keyword>
<dbReference type="Gene3D" id="3.40.50.140">
    <property type="match status" value="1"/>
</dbReference>
<dbReference type="InterPro" id="IPR013210">
    <property type="entry name" value="LRR_N_plant-typ"/>
</dbReference>
<dbReference type="SMART" id="SM00437">
    <property type="entry name" value="TOP1Ac"/>
    <property type="match status" value="1"/>
</dbReference>
<dbReference type="FunFam" id="3.80.10.10:FF:000177">
    <property type="entry name" value="Leucine-rich repeat receptor-like serine/threonine-protein kinase At1g17230"/>
    <property type="match status" value="1"/>
</dbReference>
<dbReference type="InterPro" id="IPR013824">
    <property type="entry name" value="Topo_IA_cen_sub1"/>
</dbReference>
<dbReference type="Pfam" id="PF01396">
    <property type="entry name" value="Zn_ribbon_Top1"/>
    <property type="match status" value="1"/>
</dbReference>
<dbReference type="InterPro" id="IPR001245">
    <property type="entry name" value="Ser-Thr/Tyr_kinase_cat_dom"/>
</dbReference>
<dbReference type="PANTHER" id="PTHR11390">
    <property type="entry name" value="PROKARYOTIC DNA TOPOISOMERASE"/>
    <property type="match status" value="1"/>
</dbReference>
<dbReference type="SUPFAM" id="SSF81383">
    <property type="entry name" value="F-box domain"/>
    <property type="match status" value="1"/>
</dbReference>
<gene>
    <name evidence="38" type="ORF">AARE701A_LOCUS22299</name>
</gene>
<dbReference type="FunFam" id="3.30.200.20:FF:000309">
    <property type="entry name" value="Leucine-rich repeat receptor protein kinase MSP1"/>
    <property type="match status" value="1"/>
</dbReference>
<dbReference type="InterPro" id="IPR003602">
    <property type="entry name" value="Topo_IA_DNA-bd_dom"/>
</dbReference>
<name>A0A8S2B566_ARAAE</name>
<feature type="compositionally biased region" description="Low complexity" evidence="32">
    <location>
        <begin position="1140"/>
        <end position="1150"/>
    </location>
</feature>
<dbReference type="EMBL" id="LR999458">
    <property type="protein sequence ID" value="CAE6257761.1"/>
    <property type="molecule type" value="Genomic_DNA"/>
</dbReference>
<keyword evidence="11" id="KW-0808">Transferase</keyword>
<dbReference type="GO" id="GO:0006265">
    <property type="term" value="P:DNA topological change"/>
    <property type="evidence" value="ECO:0007669"/>
    <property type="project" value="InterPro"/>
</dbReference>
<dbReference type="InterPro" id="IPR006171">
    <property type="entry name" value="TOPRIM_dom"/>
</dbReference>
<dbReference type="InterPro" id="IPR032675">
    <property type="entry name" value="LRR_dom_sf"/>
</dbReference>
<dbReference type="SMART" id="SM00343">
    <property type="entry name" value="ZnF_C2HC"/>
    <property type="match status" value="2"/>
</dbReference>
<dbReference type="Pfam" id="PF01131">
    <property type="entry name" value="Topoisom_bac"/>
    <property type="match status" value="1"/>
</dbReference>
<evidence type="ECO:0000256" key="26">
    <source>
        <dbReference type="ARBA" id="ARBA00023170"/>
    </source>
</evidence>
<dbReference type="GO" id="GO:0031422">
    <property type="term" value="C:RecQ family helicase-topoisomerase III complex"/>
    <property type="evidence" value="ECO:0007669"/>
    <property type="project" value="TreeGrafter"/>
</dbReference>
<evidence type="ECO:0000259" key="35">
    <source>
        <dbReference type="PROSITE" id="PS50158"/>
    </source>
</evidence>
<dbReference type="InterPro" id="IPR000719">
    <property type="entry name" value="Prot_kinase_dom"/>
</dbReference>
<evidence type="ECO:0000256" key="9">
    <source>
        <dbReference type="ARBA" id="ARBA00022553"/>
    </source>
</evidence>
<dbReference type="PROSITE" id="PS00396">
    <property type="entry name" value="TOPO_IA_1"/>
    <property type="match status" value="1"/>
</dbReference>
<dbReference type="FunFam" id="3.30.65.10:FF:000008">
    <property type="entry name" value="DNA topoisomerase I"/>
    <property type="match status" value="1"/>
</dbReference>
<dbReference type="Pfam" id="PF00560">
    <property type="entry name" value="LRR_1"/>
    <property type="match status" value="4"/>
</dbReference>
<dbReference type="InterPro" id="IPR003601">
    <property type="entry name" value="Topo_IA_2"/>
</dbReference>
<protein>
    <recommendedName>
        <fullName evidence="7">DNA topoisomerase 3-alpha</fullName>
        <ecNumber evidence="5">2.7.11.1</ecNumber>
        <ecNumber evidence="6">5.6.2.1</ecNumber>
    </recommendedName>
</protein>
<keyword evidence="28" id="KW-0413">Isomerase</keyword>
<dbReference type="PROSITE" id="PS50880">
    <property type="entry name" value="TOPRIM"/>
    <property type="match status" value="1"/>
</dbReference>
<dbReference type="InterPro" id="IPR013825">
    <property type="entry name" value="Topo_IA_cen_sub2"/>
</dbReference>
<dbReference type="InterPro" id="IPR013497">
    <property type="entry name" value="Topo_IA_cen"/>
</dbReference>
<comment type="cofactor">
    <cofactor evidence="2">
        <name>Mg(2+)</name>
        <dbReference type="ChEBI" id="CHEBI:18420"/>
    </cofactor>
</comment>
<dbReference type="SMART" id="SM00436">
    <property type="entry name" value="TOP1Bc"/>
    <property type="match status" value="1"/>
</dbReference>
<feature type="domain" description="Topo IA-type catalytic" evidence="37">
    <location>
        <begin position="465"/>
        <end position="897"/>
    </location>
</feature>
<keyword evidence="8" id="KW-0723">Serine/threonine-protein kinase</keyword>
<comment type="subcellular location">
    <subcellularLocation>
        <location evidence="3">Membrane</location>
        <topology evidence="3">Single-pass type I membrane protein</topology>
    </subcellularLocation>
</comment>
<dbReference type="GO" id="GO:0003677">
    <property type="term" value="F:DNA binding"/>
    <property type="evidence" value="ECO:0007669"/>
    <property type="project" value="UniProtKB-KW"/>
</dbReference>
<keyword evidence="13" id="KW-0479">Metal-binding</keyword>
<dbReference type="GO" id="GO:0005524">
    <property type="term" value="F:ATP binding"/>
    <property type="evidence" value="ECO:0007669"/>
    <property type="project" value="UniProtKB-KW"/>
</dbReference>
<accession>A0A8S2B566</accession>
<dbReference type="PROSITE" id="PS50011">
    <property type="entry name" value="PROTEIN_KINASE_DOM"/>
    <property type="match status" value="1"/>
</dbReference>
<dbReference type="Pfam" id="PF00069">
    <property type="entry name" value="Pkinase"/>
    <property type="match status" value="1"/>
</dbReference>
<keyword evidence="12 33" id="KW-0812">Transmembrane</keyword>
<feature type="domain" description="Protein kinase" evidence="34">
    <location>
        <begin position="1923"/>
        <end position="2156"/>
    </location>
</feature>
<feature type="region of interest" description="Disordered" evidence="32">
    <location>
        <begin position="1072"/>
        <end position="1098"/>
    </location>
</feature>
<evidence type="ECO:0000313" key="38">
    <source>
        <dbReference type="EMBL" id="CAE6257761.1"/>
    </source>
</evidence>
<evidence type="ECO:0000256" key="15">
    <source>
        <dbReference type="ARBA" id="ARBA00022737"/>
    </source>
</evidence>
<dbReference type="CDD" id="cd00186">
    <property type="entry name" value="TOP1Ac"/>
    <property type="match status" value="1"/>
</dbReference>
<dbReference type="Pfam" id="PF01751">
    <property type="entry name" value="Toprim"/>
    <property type="match status" value="1"/>
</dbReference>
<evidence type="ECO:0000259" key="37">
    <source>
        <dbReference type="PROSITE" id="PS52039"/>
    </source>
</evidence>
<evidence type="ECO:0000256" key="13">
    <source>
        <dbReference type="ARBA" id="ARBA00022723"/>
    </source>
</evidence>
<keyword evidence="20" id="KW-0067">ATP-binding</keyword>
<keyword evidence="24" id="KW-0238">DNA-binding</keyword>
<keyword evidence="23" id="KW-0799">Topoisomerase</keyword>
<evidence type="ECO:0000256" key="23">
    <source>
        <dbReference type="ARBA" id="ARBA00023029"/>
    </source>
</evidence>
<dbReference type="SUPFAM" id="SSF52047">
    <property type="entry name" value="RNI-like"/>
    <property type="match status" value="3"/>
</dbReference>
<evidence type="ECO:0000256" key="6">
    <source>
        <dbReference type="ARBA" id="ARBA00012891"/>
    </source>
</evidence>